<evidence type="ECO:0000313" key="2">
    <source>
        <dbReference type="Proteomes" id="UP000249754"/>
    </source>
</evidence>
<proteinExistence type="predicted"/>
<dbReference type="Proteomes" id="UP000249754">
    <property type="component" value="Unassembled WGS sequence"/>
</dbReference>
<protein>
    <submittedName>
        <fullName evidence="1">Uncharacterized protein</fullName>
    </submittedName>
</protein>
<gene>
    <name evidence="1" type="ORF">LY11_02337</name>
</gene>
<evidence type="ECO:0000313" key="1">
    <source>
        <dbReference type="EMBL" id="RAJ31107.1"/>
    </source>
</evidence>
<comment type="caution">
    <text evidence="1">The sequence shown here is derived from an EMBL/GenBank/DDBJ whole genome shotgun (WGS) entry which is preliminary data.</text>
</comment>
<accession>A0A327T001</accession>
<dbReference type="EMBL" id="QLLR01000009">
    <property type="protein sequence ID" value="RAJ31107.1"/>
    <property type="molecule type" value="Genomic_DNA"/>
</dbReference>
<sequence>MKKIFIAAAAIVLLLLLTVYGLLQYRQYSSYQNRIHQRASLIFKINVDQIVKKRGLSNLKSGARGFGVPANIFVYTVSNKSALTFFCSLPVTDTTVLKAYLERVFKINHFISNAQGPVWGNSQDQSIKVVYNTQNVVICYSLIKESVNDIMGELLAGKSLLADTDDRVARLKKQDAPIVYDFKSYSGQASLTDHGLLLSGTFPLKGLGVPDSCNRPEILAQGLSVSGWLNADLKGVLTQDVRFNGHVLEQDSLLGYYKGLLEFEVGNPVSQSQSVISYTYNDEFEKVEQEVKKEVKVPEITLSLKGNTSSLVSYLCKQGVIGTDNQLNRELFPLYQVYGQYDNQVFQLSTNQKRPMSSAYVYTPYFFFAAIDFDQLRKQNQFTLLNSYIKDLSLLKVKASRQNHQSGKVEAELTFNPDIDF</sequence>
<reference evidence="1 2" key="1">
    <citation type="submission" date="2018-06" db="EMBL/GenBank/DDBJ databases">
        <title>Genomic Encyclopedia of Archaeal and Bacterial Type Strains, Phase II (KMG-II): from individual species to whole genera.</title>
        <authorList>
            <person name="Goeker M."/>
        </authorList>
    </citation>
    <scope>NUCLEOTIDE SEQUENCE [LARGE SCALE GENOMIC DNA]</scope>
    <source>
        <strain evidence="1 2">DSM 14825</strain>
    </source>
</reference>
<organism evidence="1 2">
    <name type="scientific">Pedobacter cryoconitis</name>
    <dbReference type="NCBI Taxonomy" id="188932"/>
    <lineage>
        <taxon>Bacteria</taxon>
        <taxon>Pseudomonadati</taxon>
        <taxon>Bacteroidota</taxon>
        <taxon>Sphingobacteriia</taxon>
        <taxon>Sphingobacteriales</taxon>
        <taxon>Sphingobacteriaceae</taxon>
        <taxon>Pedobacter</taxon>
    </lineage>
</organism>
<dbReference type="RefSeq" id="WP_111633845.1">
    <property type="nucleotide sequence ID" value="NZ_QLLR01000009.1"/>
</dbReference>
<dbReference type="AlphaFoldDB" id="A0A327T001"/>
<dbReference type="OrthoDB" id="637901at2"/>
<name>A0A327T001_9SPHI</name>